<dbReference type="Gene3D" id="1.10.510.10">
    <property type="entry name" value="Transferase(Phosphotransferase) domain 1"/>
    <property type="match status" value="1"/>
</dbReference>
<dbReference type="Pfam" id="PF00069">
    <property type="entry name" value="Pkinase"/>
    <property type="match status" value="1"/>
</dbReference>
<dbReference type="SUPFAM" id="SSF56112">
    <property type="entry name" value="Protein kinase-like (PK-like)"/>
    <property type="match status" value="1"/>
</dbReference>
<keyword evidence="3" id="KW-0808">Transferase</keyword>
<dbReference type="Proteomes" id="UP001162131">
    <property type="component" value="Unassembled WGS sequence"/>
</dbReference>
<evidence type="ECO:0000256" key="5">
    <source>
        <dbReference type="ARBA" id="ARBA00022777"/>
    </source>
</evidence>
<keyword evidence="9" id="KW-1185">Reference proteome</keyword>
<dbReference type="PROSITE" id="PS50011">
    <property type="entry name" value="PROTEIN_KINASE_DOM"/>
    <property type="match status" value="1"/>
</dbReference>
<comment type="caution">
    <text evidence="8">The sequence shown here is derived from an EMBL/GenBank/DDBJ whole genome shotgun (WGS) entry which is preliminary data.</text>
</comment>
<dbReference type="CDD" id="cd14133">
    <property type="entry name" value="PKc_DYRK_like"/>
    <property type="match status" value="1"/>
</dbReference>
<reference evidence="8" key="1">
    <citation type="submission" date="2021-09" db="EMBL/GenBank/DDBJ databases">
        <authorList>
            <consortium name="AG Swart"/>
            <person name="Singh M."/>
            <person name="Singh A."/>
            <person name="Seah K."/>
            <person name="Emmerich C."/>
        </authorList>
    </citation>
    <scope>NUCLEOTIDE SEQUENCE</scope>
    <source>
        <strain evidence="8">ATCC30299</strain>
    </source>
</reference>
<dbReference type="InterPro" id="IPR008271">
    <property type="entry name" value="Ser/Thr_kinase_AS"/>
</dbReference>
<dbReference type="FunFam" id="1.10.510.10:FF:000380">
    <property type="entry name" value="Serine/threonine-protein kinase ppk15"/>
    <property type="match status" value="1"/>
</dbReference>
<dbReference type="InterPro" id="IPR011009">
    <property type="entry name" value="Kinase-like_dom_sf"/>
</dbReference>
<name>A0AAU9IUI9_9CILI</name>
<evidence type="ECO:0000313" key="9">
    <source>
        <dbReference type="Proteomes" id="UP001162131"/>
    </source>
</evidence>
<dbReference type="PROSITE" id="PS00108">
    <property type="entry name" value="PROTEIN_KINASE_ST"/>
    <property type="match status" value="1"/>
</dbReference>
<dbReference type="EMBL" id="CAJZBQ010000016">
    <property type="protein sequence ID" value="CAG9316783.1"/>
    <property type="molecule type" value="Genomic_DNA"/>
</dbReference>
<keyword evidence="2" id="KW-0597">Phosphoprotein</keyword>
<keyword evidence="4" id="KW-0547">Nucleotide-binding</keyword>
<evidence type="ECO:0000256" key="6">
    <source>
        <dbReference type="ARBA" id="ARBA00022840"/>
    </source>
</evidence>
<proteinExistence type="predicted"/>
<dbReference type="InterPro" id="IPR050494">
    <property type="entry name" value="Ser_Thr_dual-spec_kinase"/>
</dbReference>
<feature type="domain" description="Protein kinase" evidence="7">
    <location>
        <begin position="300"/>
        <end position="625"/>
    </location>
</feature>
<keyword evidence="1" id="KW-0723">Serine/threonine-protein kinase</keyword>
<evidence type="ECO:0000256" key="3">
    <source>
        <dbReference type="ARBA" id="ARBA00022679"/>
    </source>
</evidence>
<evidence type="ECO:0000256" key="4">
    <source>
        <dbReference type="ARBA" id="ARBA00022741"/>
    </source>
</evidence>
<dbReference type="GO" id="GO:0004674">
    <property type="term" value="F:protein serine/threonine kinase activity"/>
    <property type="evidence" value="ECO:0007669"/>
    <property type="project" value="UniProtKB-KW"/>
</dbReference>
<gene>
    <name evidence="8" type="ORF">BSTOLATCC_MIC16885</name>
</gene>
<dbReference type="AlphaFoldDB" id="A0AAU9IUI9"/>
<organism evidence="8 9">
    <name type="scientific">Blepharisma stoltei</name>
    <dbReference type="NCBI Taxonomy" id="1481888"/>
    <lineage>
        <taxon>Eukaryota</taxon>
        <taxon>Sar</taxon>
        <taxon>Alveolata</taxon>
        <taxon>Ciliophora</taxon>
        <taxon>Postciliodesmatophora</taxon>
        <taxon>Heterotrichea</taxon>
        <taxon>Heterotrichida</taxon>
        <taxon>Blepharismidae</taxon>
        <taxon>Blepharisma</taxon>
    </lineage>
</organism>
<dbReference type="InterPro" id="IPR000719">
    <property type="entry name" value="Prot_kinase_dom"/>
</dbReference>
<protein>
    <recommendedName>
        <fullName evidence="7">Protein kinase domain-containing protein</fullName>
    </recommendedName>
</protein>
<dbReference type="GO" id="GO:0005524">
    <property type="term" value="F:ATP binding"/>
    <property type="evidence" value="ECO:0007669"/>
    <property type="project" value="UniProtKB-KW"/>
</dbReference>
<keyword evidence="6" id="KW-0067">ATP-binding</keyword>
<dbReference type="Gene3D" id="3.30.200.20">
    <property type="entry name" value="Phosphorylase Kinase, domain 1"/>
    <property type="match status" value="1"/>
</dbReference>
<evidence type="ECO:0000256" key="2">
    <source>
        <dbReference type="ARBA" id="ARBA00022553"/>
    </source>
</evidence>
<dbReference type="SMART" id="SM00220">
    <property type="entry name" value="S_TKc"/>
    <property type="match status" value="1"/>
</dbReference>
<sequence>MEVLDDIIEFLRENHLDGVVKSINQELTNPKKPVSSDQLIVKAIEETAKAPMNSTDQNTLHKFLKKLSKKPVVSQIPSGLSDLKAFKKFLNPQPLPAPKSPARESKVEELPHFGGKIEANPIPANDPLPTNMNLDEDELFSASQIEPKQEPSSIMQHSNRSFGALSLEEEEIIDEYEDDDDPGFILYESKTDDINVFSSEIAAKHGFPEKAIAKSKAPDKDKLLLREDSILSESEKKGQSSLFPSNIKFPDSNDKYYPVEFESVIFDCYILKVIYDREKTGFEESKDFQIVINSVIAGRYQVIEFLGSAAFSKAIQCLDLITKEMVCLKIIENNKDYVDQSIDEIKLLKYINVNADPDEKHILRLIDYFYHKEHLFIVTELLRDNLYEYSKYNREHEEERYFTIGRLQKIAYQVLCALEYLHSLKLIHCDLKPENILIRSYSRCEVKVIDLGSSCYIHDHLGSYVQSRSYRAPEVIMGCPYDYKIDIWSLGCILAELYTGYVLFQNDSVQGLLARVLGIIGPLPEENYKTGRHTDKFFTKDRLLYIETEEEKKVDNKHLSEEMIELIKKHRKPKKVVNVLVPKKTSLKARLHTDDSMFIDFVRCLLDVDKDRRPSAQEAMKHPWITECKYEDGIP</sequence>
<dbReference type="PANTHER" id="PTHR24058:SF124">
    <property type="entry name" value="PROTEIN KINASE SUPERFAMILY PROTEIN"/>
    <property type="match status" value="1"/>
</dbReference>
<keyword evidence="5" id="KW-0418">Kinase</keyword>
<evidence type="ECO:0000259" key="7">
    <source>
        <dbReference type="PROSITE" id="PS50011"/>
    </source>
</evidence>
<accession>A0AAU9IUI9</accession>
<dbReference type="PANTHER" id="PTHR24058">
    <property type="entry name" value="DUAL SPECIFICITY PROTEIN KINASE"/>
    <property type="match status" value="1"/>
</dbReference>
<evidence type="ECO:0000256" key="1">
    <source>
        <dbReference type="ARBA" id="ARBA00022527"/>
    </source>
</evidence>
<evidence type="ECO:0000313" key="8">
    <source>
        <dbReference type="EMBL" id="CAG9316783.1"/>
    </source>
</evidence>